<comment type="caution">
    <text evidence="3">The sequence shown here is derived from an EMBL/GenBank/DDBJ whole genome shotgun (WGS) entry which is preliminary data.</text>
</comment>
<dbReference type="Proteomes" id="UP000257109">
    <property type="component" value="Unassembled WGS sequence"/>
</dbReference>
<reference evidence="3" key="1">
    <citation type="submission" date="2018-05" db="EMBL/GenBank/DDBJ databases">
        <title>Draft genome of Mucuna pruriens seed.</title>
        <authorList>
            <person name="Nnadi N.E."/>
            <person name="Vos R."/>
            <person name="Hasami M.H."/>
            <person name="Devisetty U.K."/>
            <person name="Aguiy J.C."/>
        </authorList>
    </citation>
    <scope>NUCLEOTIDE SEQUENCE [LARGE SCALE GENOMIC DNA]</scope>
    <source>
        <strain evidence="3">JCA_2017</strain>
    </source>
</reference>
<gene>
    <name evidence="3" type="ORF">CR513_40071</name>
</gene>
<dbReference type="PANTHER" id="PTHR35046">
    <property type="entry name" value="ZINC KNUCKLE (CCHC-TYPE) FAMILY PROTEIN"/>
    <property type="match status" value="1"/>
</dbReference>
<keyword evidence="4" id="KW-1185">Reference proteome</keyword>
<proteinExistence type="predicted"/>
<dbReference type="Pfam" id="PF03732">
    <property type="entry name" value="Retrotrans_gag"/>
    <property type="match status" value="1"/>
</dbReference>
<feature type="domain" description="Retrotransposon gag" evidence="2">
    <location>
        <begin position="46"/>
        <end position="138"/>
    </location>
</feature>
<dbReference type="EMBL" id="QJKJ01008525">
    <property type="protein sequence ID" value="RDX79496.1"/>
    <property type="molecule type" value="Genomic_DNA"/>
</dbReference>
<name>A0A371FMD9_MUCPR</name>
<dbReference type="OrthoDB" id="1731207at2759"/>
<evidence type="ECO:0000259" key="2">
    <source>
        <dbReference type="Pfam" id="PF03732"/>
    </source>
</evidence>
<protein>
    <recommendedName>
        <fullName evidence="2">Retrotransposon gag domain-containing protein</fullName>
    </recommendedName>
</protein>
<feature type="non-terminal residue" evidence="3">
    <location>
        <position position="237"/>
    </location>
</feature>
<dbReference type="AlphaFoldDB" id="A0A371FMD9"/>
<accession>A0A371FMD9</accession>
<dbReference type="PANTHER" id="PTHR35046:SF9">
    <property type="entry name" value="RNA-DIRECTED DNA POLYMERASE"/>
    <property type="match status" value="1"/>
</dbReference>
<evidence type="ECO:0000256" key="1">
    <source>
        <dbReference type="SAM" id="MobiDB-lite"/>
    </source>
</evidence>
<sequence>MSGKGGEWEIIHTFQEKNDLELYLEWERKVKHVFDCHNYSKEKKLKLVVVEFTHYASIWWDQFKWRKAYSYVGRYEVCHEKEICTKLCIGTCIENCKSLTQGSISVEDYYKKMEIVMIRANVEEDREETMTRFIGGLKKGIVDVVELQHYMETKDLLHKAIQVKRKFKSKSSSKFALSSSSSWRSNWKNNKVVTNPKEDMKAKYSNSPPKDKIDTNTSYRSGDIKCFRCQGVGHIAF</sequence>
<feature type="region of interest" description="Disordered" evidence="1">
    <location>
        <begin position="188"/>
        <end position="215"/>
    </location>
</feature>
<evidence type="ECO:0000313" key="4">
    <source>
        <dbReference type="Proteomes" id="UP000257109"/>
    </source>
</evidence>
<evidence type="ECO:0000313" key="3">
    <source>
        <dbReference type="EMBL" id="RDX79496.1"/>
    </source>
</evidence>
<dbReference type="InterPro" id="IPR005162">
    <property type="entry name" value="Retrotrans_gag_dom"/>
</dbReference>
<organism evidence="3 4">
    <name type="scientific">Mucuna pruriens</name>
    <name type="common">Velvet bean</name>
    <name type="synonym">Dolichos pruriens</name>
    <dbReference type="NCBI Taxonomy" id="157652"/>
    <lineage>
        <taxon>Eukaryota</taxon>
        <taxon>Viridiplantae</taxon>
        <taxon>Streptophyta</taxon>
        <taxon>Embryophyta</taxon>
        <taxon>Tracheophyta</taxon>
        <taxon>Spermatophyta</taxon>
        <taxon>Magnoliopsida</taxon>
        <taxon>eudicotyledons</taxon>
        <taxon>Gunneridae</taxon>
        <taxon>Pentapetalae</taxon>
        <taxon>rosids</taxon>
        <taxon>fabids</taxon>
        <taxon>Fabales</taxon>
        <taxon>Fabaceae</taxon>
        <taxon>Papilionoideae</taxon>
        <taxon>50 kb inversion clade</taxon>
        <taxon>NPAAA clade</taxon>
        <taxon>indigoferoid/millettioid clade</taxon>
        <taxon>Phaseoleae</taxon>
        <taxon>Mucuna</taxon>
    </lineage>
</organism>